<reference evidence="1" key="1">
    <citation type="journal article" date="2021" name="Proc. Natl. Acad. Sci. U.S.A.">
        <title>A Catalog of Tens of Thousands of Viruses from Human Metagenomes Reveals Hidden Associations with Chronic Diseases.</title>
        <authorList>
            <person name="Tisza M.J."/>
            <person name="Buck C.B."/>
        </authorList>
    </citation>
    <scope>NUCLEOTIDE SEQUENCE</scope>
    <source>
        <strain evidence="1">CtcyQ27</strain>
    </source>
</reference>
<protein>
    <submittedName>
        <fullName evidence="1">24-sterol C-methyltransferase</fullName>
    </submittedName>
</protein>
<accession>A0A8S5UFH8</accession>
<sequence>MNIPIHPIHRLGLNQCPKCEGILVLVEKSISMMDLDKRGIPKSNNLDDEVEIKLICTECKSVYDADKEGMHYLIKRSSKKLIKEKKSKRMKDFNPFYS</sequence>
<proteinExistence type="predicted"/>
<organism evidence="1">
    <name type="scientific">Myoviridae sp. ctcyQ27</name>
    <dbReference type="NCBI Taxonomy" id="2825139"/>
    <lineage>
        <taxon>Viruses</taxon>
        <taxon>Duplodnaviria</taxon>
        <taxon>Heunggongvirae</taxon>
        <taxon>Uroviricota</taxon>
        <taxon>Caudoviricetes</taxon>
    </lineage>
</organism>
<dbReference type="EMBL" id="BK016080">
    <property type="protein sequence ID" value="DAF93249.1"/>
    <property type="molecule type" value="Genomic_DNA"/>
</dbReference>
<name>A0A8S5UFH8_9CAUD</name>
<evidence type="ECO:0000313" key="1">
    <source>
        <dbReference type="EMBL" id="DAF93249.1"/>
    </source>
</evidence>